<feature type="transmembrane region" description="Helical" evidence="3">
    <location>
        <begin position="122"/>
        <end position="140"/>
    </location>
</feature>
<dbReference type="PANTHER" id="PTHR33392">
    <property type="entry name" value="POLYISOPRENYL-TEICHOIC ACID--PEPTIDOGLYCAN TEICHOIC ACID TRANSFERASE TAGU"/>
    <property type="match status" value="1"/>
</dbReference>
<evidence type="ECO:0000256" key="3">
    <source>
        <dbReference type="SAM" id="Phobius"/>
    </source>
</evidence>
<gene>
    <name evidence="5" type="ORF">JOE42_003495</name>
</gene>
<evidence type="ECO:0000313" key="6">
    <source>
        <dbReference type="Proteomes" id="UP000703038"/>
    </source>
</evidence>
<keyword evidence="3" id="KW-0812">Transmembrane</keyword>
<keyword evidence="6" id="KW-1185">Reference proteome</keyword>
<organism evidence="5 6">
    <name type="scientific">Rhodococcoides corynebacterioides</name>
    <dbReference type="NCBI Taxonomy" id="53972"/>
    <lineage>
        <taxon>Bacteria</taxon>
        <taxon>Bacillati</taxon>
        <taxon>Actinomycetota</taxon>
        <taxon>Actinomycetes</taxon>
        <taxon>Mycobacteriales</taxon>
        <taxon>Nocardiaceae</taxon>
        <taxon>Rhodococcoides</taxon>
    </lineage>
</organism>
<dbReference type="RefSeq" id="WP_204869495.1">
    <property type="nucleotide sequence ID" value="NZ_JAFBBK010000001.1"/>
</dbReference>
<feature type="compositionally biased region" description="Pro residues" evidence="2">
    <location>
        <begin position="96"/>
        <end position="108"/>
    </location>
</feature>
<evidence type="ECO:0000313" key="5">
    <source>
        <dbReference type="EMBL" id="MBM7416762.1"/>
    </source>
</evidence>
<dbReference type="Proteomes" id="UP000703038">
    <property type="component" value="Unassembled WGS sequence"/>
</dbReference>
<dbReference type="Pfam" id="PF03816">
    <property type="entry name" value="LytR_cpsA_psr"/>
    <property type="match status" value="1"/>
</dbReference>
<evidence type="ECO:0000256" key="1">
    <source>
        <dbReference type="ARBA" id="ARBA00006068"/>
    </source>
</evidence>
<feature type="region of interest" description="Disordered" evidence="2">
    <location>
        <begin position="1"/>
        <end position="116"/>
    </location>
</feature>
<protein>
    <submittedName>
        <fullName evidence="5">LCP family protein required for cell wall assembly</fullName>
    </submittedName>
</protein>
<evidence type="ECO:0000256" key="2">
    <source>
        <dbReference type="SAM" id="MobiDB-lite"/>
    </source>
</evidence>
<sequence>MSQQPPYDPRRRPPPPRRPGPEEPPVVRRRAGSPPGWADQTRVQRGPQQPPPRQDPRAWSAVPPARDAPRRDDRYRDDRRPYDDGRRSADGGRAPAPAPVPPRQVPPEPTRRRGRPRWGRRIGIALAVLLLLVVGGAVWADTSLSRVDALGNYDGRPGDTPGTNWLLVGSDSRTGLTPEQEAELATGGDIGAGRTDTILLIHVPASGPTTMVSLPRDWYVPIPGNGTDKLNASFSIGGAPLLVQTVEGVTGLRIDHYAEVGFGGFADMVDAIGGVDICVPYDIVDPLAGIDLRAGCQELSGPQALGFVRSRATALADIDRMNNQRLFLSSLLSKATSPTTFLNPFRAVPLARGVVNSLQVDDGDHIWNLASLGWALRGEMVTTTIPVSGFEDVDGSGNVLLSDRERATRFFELLATGQQLPPDLVGGG</sequence>
<comment type="similarity">
    <text evidence="1">Belongs to the LytR/CpsA/Psr (LCP) family.</text>
</comment>
<proteinExistence type="inferred from homology"/>
<dbReference type="Gene3D" id="3.40.630.190">
    <property type="entry name" value="LCP protein"/>
    <property type="match status" value="1"/>
</dbReference>
<comment type="caution">
    <text evidence="5">The sequence shown here is derived from an EMBL/GenBank/DDBJ whole genome shotgun (WGS) entry which is preliminary data.</text>
</comment>
<name>A0ABS2KXW1_9NOCA</name>
<keyword evidence="3" id="KW-1133">Transmembrane helix</keyword>
<dbReference type="InterPro" id="IPR004474">
    <property type="entry name" value="LytR_CpsA_psr"/>
</dbReference>
<dbReference type="InterPro" id="IPR050922">
    <property type="entry name" value="LytR/CpsA/Psr_CW_biosynth"/>
</dbReference>
<reference evidence="5 6" key="1">
    <citation type="submission" date="2021-01" db="EMBL/GenBank/DDBJ databases">
        <title>Genomics of switchgrass bacterial isolates.</title>
        <authorList>
            <person name="Shade A."/>
        </authorList>
    </citation>
    <scope>NUCLEOTIDE SEQUENCE [LARGE SCALE GENOMIC DNA]</scope>
    <source>
        <strain evidence="5 6">PvP111</strain>
    </source>
</reference>
<dbReference type="EMBL" id="JAFBBK010000001">
    <property type="protein sequence ID" value="MBM7416762.1"/>
    <property type="molecule type" value="Genomic_DNA"/>
</dbReference>
<evidence type="ECO:0000259" key="4">
    <source>
        <dbReference type="Pfam" id="PF03816"/>
    </source>
</evidence>
<keyword evidence="3" id="KW-0472">Membrane</keyword>
<feature type="compositionally biased region" description="Basic and acidic residues" evidence="2">
    <location>
        <begin position="67"/>
        <end position="90"/>
    </location>
</feature>
<accession>A0ABS2KXW1</accession>
<feature type="domain" description="Cell envelope-related transcriptional attenuator" evidence="4">
    <location>
        <begin position="194"/>
        <end position="336"/>
    </location>
</feature>
<dbReference type="PANTHER" id="PTHR33392:SF6">
    <property type="entry name" value="POLYISOPRENYL-TEICHOIC ACID--PEPTIDOGLYCAN TEICHOIC ACID TRANSFERASE TAGU"/>
    <property type="match status" value="1"/>
</dbReference>
<dbReference type="NCBIfam" id="TIGR00350">
    <property type="entry name" value="lytR_cpsA_psr"/>
    <property type="match status" value="1"/>
</dbReference>